<comment type="caution">
    <text evidence="3">The sequence shown here is derived from an EMBL/GenBank/DDBJ whole genome shotgun (WGS) entry which is preliminary data.</text>
</comment>
<keyword evidence="1" id="KW-0732">Signal</keyword>
<dbReference type="SUPFAM" id="SSF53850">
    <property type="entry name" value="Periplasmic binding protein-like II"/>
    <property type="match status" value="1"/>
</dbReference>
<dbReference type="Gene3D" id="3.40.190.10">
    <property type="entry name" value="Periplasmic binding protein-like II"/>
    <property type="match status" value="2"/>
</dbReference>
<proteinExistence type="predicted"/>
<dbReference type="InterPro" id="IPR001638">
    <property type="entry name" value="Solute-binding_3/MltF_N"/>
</dbReference>
<dbReference type="SMART" id="SM00062">
    <property type="entry name" value="PBPb"/>
    <property type="match status" value="1"/>
</dbReference>
<evidence type="ECO:0000313" key="4">
    <source>
        <dbReference type="Proteomes" id="UP000778523"/>
    </source>
</evidence>
<name>A0ABX2IF96_9RHOO</name>
<gene>
    <name evidence="3" type="ORF">HJ583_001150</name>
</gene>
<sequence length="252" mass="28395">MLFCLPWLAFAQPEPVVVTYSTNPGYPPYHWAVSASAFDGASIELLELIRPAGVTFKALVYPWKRALALAADGQIDMLLSLRKTPEREEFLNFVPHRAFANPIAVFVREDRRFRFGNWNTLQGRQGGYSAGDTFGGGFDEYWRLNLTMEGAPSMENNFRKLLLGRIDYFVTGYYTGMTYVQSHPDAGVISALQPMISDQPIHFAFSKKSAHLGLIAEINRKLEELDRKGVPDALLKKHLERFAGTPPIIRLP</sequence>
<accession>A0ABX2IF96</accession>
<dbReference type="PANTHER" id="PTHR35936:SF35">
    <property type="entry name" value="L-CYSTINE-BINDING PROTEIN TCYJ"/>
    <property type="match status" value="1"/>
</dbReference>
<dbReference type="EMBL" id="JABCSC020000001">
    <property type="protein sequence ID" value="NSL53622.1"/>
    <property type="molecule type" value="Genomic_DNA"/>
</dbReference>
<dbReference type="Pfam" id="PF00497">
    <property type="entry name" value="SBP_bac_3"/>
    <property type="match status" value="1"/>
</dbReference>
<dbReference type="PANTHER" id="PTHR35936">
    <property type="entry name" value="MEMBRANE-BOUND LYTIC MUREIN TRANSGLYCOSYLASE F"/>
    <property type="match status" value="1"/>
</dbReference>
<keyword evidence="4" id="KW-1185">Reference proteome</keyword>
<reference evidence="3 4" key="1">
    <citation type="submission" date="2020-06" db="EMBL/GenBank/DDBJ databases">
        <title>Draft genome of Uliginosibacterium sp. IMCC34675.</title>
        <authorList>
            <person name="Song J."/>
        </authorList>
    </citation>
    <scope>NUCLEOTIDE SEQUENCE [LARGE SCALE GENOMIC DNA]</scope>
    <source>
        <strain evidence="3 4">IMCC34675</strain>
    </source>
</reference>
<protein>
    <submittedName>
        <fullName evidence="3">Transporter substrate-binding domain-containing protein</fullName>
    </submittedName>
</protein>
<dbReference type="RefSeq" id="WP_170019780.1">
    <property type="nucleotide sequence ID" value="NZ_JABCSC020000001.1"/>
</dbReference>
<evidence type="ECO:0000256" key="1">
    <source>
        <dbReference type="ARBA" id="ARBA00022729"/>
    </source>
</evidence>
<evidence type="ECO:0000259" key="2">
    <source>
        <dbReference type="SMART" id="SM00062"/>
    </source>
</evidence>
<feature type="domain" description="Solute-binding protein family 3/N-terminal" evidence="2">
    <location>
        <begin position="17"/>
        <end position="241"/>
    </location>
</feature>
<dbReference type="Proteomes" id="UP000778523">
    <property type="component" value="Unassembled WGS sequence"/>
</dbReference>
<evidence type="ECO:0000313" key="3">
    <source>
        <dbReference type="EMBL" id="NSL53622.1"/>
    </source>
</evidence>
<organism evidence="3 4">
    <name type="scientific">Uliginosibacterium aquaticum</name>
    <dbReference type="NCBI Taxonomy" id="2731212"/>
    <lineage>
        <taxon>Bacteria</taxon>
        <taxon>Pseudomonadati</taxon>
        <taxon>Pseudomonadota</taxon>
        <taxon>Betaproteobacteria</taxon>
        <taxon>Rhodocyclales</taxon>
        <taxon>Zoogloeaceae</taxon>
        <taxon>Uliginosibacterium</taxon>
    </lineage>
</organism>